<keyword evidence="2" id="KW-1185">Reference proteome</keyword>
<reference evidence="1 2" key="1">
    <citation type="submission" date="2019-06" db="EMBL/GenBank/DDBJ databases">
        <authorList>
            <person name="Broberg M."/>
        </authorList>
    </citation>
    <scope>NUCLEOTIDE SEQUENCE [LARGE SCALE GENOMIC DNA]</scope>
</reference>
<proteinExistence type="predicted"/>
<evidence type="ECO:0000313" key="2">
    <source>
        <dbReference type="Proteomes" id="UP000766486"/>
    </source>
</evidence>
<sequence>MGHNGVKSLAERLDISIHDDLNNGGERIEEPNNVCNVLFKVDDELDARDEDRLDFFLQHETTTLQISNPFLLLEEKLRGFDIVGLRVGQNLLSDRQASLSRVEHGLCL</sequence>
<protein>
    <submittedName>
        <fullName evidence="1">Uncharacterized protein</fullName>
    </submittedName>
</protein>
<gene>
    <name evidence="1" type="ORF">CLO192961_LOCUS208357</name>
</gene>
<dbReference type="EMBL" id="CABFNS010000767">
    <property type="protein sequence ID" value="VUC27245.1"/>
    <property type="molecule type" value="Genomic_DNA"/>
</dbReference>
<comment type="caution">
    <text evidence="1">The sequence shown here is derived from an EMBL/GenBank/DDBJ whole genome shotgun (WGS) entry which is preliminary data.</text>
</comment>
<accession>A0ABY6UAM6</accession>
<name>A0ABY6UAM6_BIOOC</name>
<organism evidence="1 2">
    <name type="scientific">Bionectria ochroleuca</name>
    <name type="common">Gliocladium roseum</name>
    <dbReference type="NCBI Taxonomy" id="29856"/>
    <lineage>
        <taxon>Eukaryota</taxon>
        <taxon>Fungi</taxon>
        <taxon>Dikarya</taxon>
        <taxon>Ascomycota</taxon>
        <taxon>Pezizomycotina</taxon>
        <taxon>Sordariomycetes</taxon>
        <taxon>Hypocreomycetidae</taxon>
        <taxon>Hypocreales</taxon>
        <taxon>Bionectriaceae</taxon>
        <taxon>Clonostachys</taxon>
    </lineage>
</organism>
<dbReference type="Proteomes" id="UP000766486">
    <property type="component" value="Unassembled WGS sequence"/>
</dbReference>
<evidence type="ECO:0000313" key="1">
    <source>
        <dbReference type="EMBL" id="VUC27245.1"/>
    </source>
</evidence>